<evidence type="ECO:0000256" key="1">
    <source>
        <dbReference type="SAM" id="MobiDB-lite"/>
    </source>
</evidence>
<dbReference type="AlphaFoldDB" id="A0A2H3IW67"/>
<dbReference type="CDD" id="cd04493">
    <property type="entry name" value="BRCA2DBD_OB1"/>
    <property type="match status" value="1"/>
</dbReference>
<gene>
    <name evidence="3" type="ORF">WOLCODRAFT_135579</name>
</gene>
<evidence type="ECO:0000313" key="4">
    <source>
        <dbReference type="Proteomes" id="UP000218811"/>
    </source>
</evidence>
<sequence length="1140" mass="124911">MSDSHSQFPPPESHRLSSPTYDRHFCLSQDELKAFDDFEVRLTQSQRPGSPDKLSQGLLSAEKKRRIDEIVSALDEQSQPEKEPSQRRKSSSPSRSSQGMRSAEKRKRIEEIEAALENGRDSDSTYDSRNGSSSQAAPSLPHSRQRRRVSLESETPAPELSLPMFKSAALLHHSIGFASAASLAHDADPSSTDSGNVLDSGSMFRTPVRSTGFGFASALTIAANAGDTRGDGLPSSSPDAPAEYDYSDWFTSTTIPGSASGFKSAKELAAEATGGLGELSSTNLPGFTSGRRLLDQIDHDEPSQGDGLLSHSEMPSVKAPVGLAGLDAPPEALLSLSLPGFTSARKISDDANTSLTSTPEAASGSAFPGFTSVRGLMPAAGDSDKGKAKARDWTMPSAAALARAAKTMQRWEQELEDDVDNVWGLEDSESAPEPTSSIQTPSRPALRSMENSFSAAEPDSPSPAGSGFLLSGTTGLKAGLPGKNKPFKSPLMGPPTSTNPRHGASPYVGSPLNPRRQSLSEHELPVAFPGFSHPTSSTSARPGGFSTPVKKLGVTPRKLGGGLAKTPAKFVTPFKPGMRPGDPGRTQLEKARAEHVQSAPSRSGTQVAAASKGKQRENYFNLAKPSGRLTLETCGLIPQSHDIDVLSSMGINVVELSGTTPDLARYYFFHSSSSDPLSATFSSTITSYGADAALLELHERGCHLATKEWVDNHWGLILWKLAGLVCLEPEREASPDTRRWSWNEVMRQLLYRYERELNGGSRPPLRLITTHDAPAACPMVLCVSQITWHPGELDDDGNETGRIPELELTDGWYRLRATFDGPLERAIHRGVIRVGRKIAVSNARLESERKEPAEVLEAYDSMTLRISGNSSHLVPWHARLGFVRYPSIATLDSLTPDGGIVTLLDLTVIKTYPIAFVEFIERDSERMTEGPRTEKDEALVQDEWIQRRERKTCQLQAEFDEKMRSYDRIVNKLQIRAGPGWMAFGDDYDPDATESRWEDLMEDPKLIDTRYRNIGPDSAGYLAMYIQDYIAKARERIGEDIQRDLEMEVPPRNVRNFRVVTVKDSQYRKREPQRTALLTIWDVLNVSLTEGSKPGHFVEGQRFQVTNVYPAKQGAWMGREAGDEVYLVTRRDSRFTRVKA</sequence>
<evidence type="ECO:0000313" key="3">
    <source>
        <dbReference type="EMBL" id="PCH34230.1"/>
    </source>
</evidence>
<dbReference type="InterPro" id="IPR012340">
    <property type="entry name" value="NA-bd_OB-fold"/>
</dbReference>
<feature type="region of interest" description="Disordered" evidence="1">
    <location>
        <begin position="425"/>
        <end position="583"/>
    </location>
</feature>
<feature type="domain" description="BRCA2 OB1" evidence="2">
    <location>
        <begin position="763"/>
        <end position="883"/>
    </location>
</feature>
<reference evidence="3 4" key="1">
    <citation type="journal article" date="2012" name="Science">
        <title>The Paleozoic origin of enzymatic lignin decomposition reconstructed from 31 fungal genomes.</title>
        <authorList>
            <person name="Floudas D."/>
            <person name="Binder M."/>
            <person name="Riley R."/>
            <person name="Barry K."/>
            <person name="Blanchette R.A."/>
            <person name="Henrissat B."/>
            <person name="Martinez A.T."/>
            <person name="Otillar R."/>
            <person name="Spatafora J.W."/>
            <person name="Yadav J.S."/>
            <person name="Aerts A."/>
            <person name="Benoit I."/>
            <person name="Boyd A."/>
            <person name="Carlson A."/>
            <person name="Copeland A."/>
            <person name="Coutinho P.M."/>
            <person name="de Vries R.P."/>
            <person name="Ferreira P."/>
            <person name="Findley K."/>
            <person name="Foster B."/>
            <person name="Gaskell J."/>
            <person name="Glotzer D."/>
            <person name="Gorecki P."/>
            <person name="Heitman J."/>
            <person name="Hesse C."/>
            <person name="Hori C."/>
            <person name="Igarashi K."/>
            <person name="Jurgens J.A."/>
            <person name="Kallen N."/>
            <person name="Kersten P."/>
            <person name="Kohler A."/>
            <person name="Kuees U."/>
            <person name="Kumar T.K.A."/>
            <person name="Kuo A."/>
            <person name="LaButti K."/>
            <person name="Larrondo L.F."/>
            <person name="Lindquist E."/>
            <person name="Ling A."/>
            <person name="Lombard V."/>
            <person name="Lucas S."/>
            <person name="Lundell T."/>
            <person name="Martin R."/>
            <person name="McLaughlin D.J."/>
            <person name="Morgenstern I."/>
            <person name="Morin E."/>
            <person name="Murat C."/>
            <person name="Nagy L.G."/>
            <person name="Nolan M."/>
            <person name="Ohm R.A."/>
            <person name="Patyshakuliyeva A."/>
            <person name="Rokas A."/>
            <person name="Ruiz-Duenas F.J."/>
            <person name="Sabat G."/>
            <person name="Salamov A."/>
            <person name="Samejima M."/>
            <person name="Schmutz J."/>
            <person name="Slot J.C."/>
            <person name="St John F."/>
            <person name="Stenlid J."/>
            <person name="Sun H."/>
            <person name="Sun S."/>
            <person name="Syed K."/>
            <person name="Tsang A."/>
            <person name="Wiebenga A."/>
            <person name="Young D."/>
            <person name="Pisabarro A."/>
            <person name="Eastwood D.C."/>
            <person name="Martin F."/>
            <person name="Cullen D."/>
            <person name="Grigoriev I.V."/>
            <person name="Hibbett D.S."/>
        </authorList>
    </citation>
    <scope>NUCLEOTIDE SEQUENCE [LARGE SCALE GENOMIC DNA]</scope>
    <source>
        <strain evidence="3 4">MD-104</strain>
    </source>
</reference>
<protein>
    <recommendedName>
        <fullName evidence="2">BRCA2 OB1 domain-containing protein</fullName>
    </recommendedName>
</protein>
<dbReference type="Proteomes" id="UP000218811">
    <property type="component" value="Unassembled WGS sequence"/>
</dbReference>
<dbReference type="InterPro" id="IPR036315">
    <property type="entry name" value="BRCA2_hlx_sf"/>
</dbReference>
<dbReference type="Pfam" id="PF09103">
    <property type="entry name" value="BRCA-2_OB1"/>
    <property type="match status" value="1"/>
</dbReference>
<dbReference type="GO" id="GO:0006355">
    <property type="term" value="P:regulation of DNA-templated transcription"/>
    <property type="evidence" value="ECO:0007669"/>
    <property type="project" value="TreeGrafter"/>
</dbReference>
<dbReference type="SUPFAM" id="SSF50249">
    <property type="entry name" value="Nucleic acid-binding proteins"/>
    <property type="match status" value="2"/>
</dbReference>
<feature type="compositionally biased region" description="Polar residues" evidence="1">
    <location>
        <begin position="433"/>
        <end position="442"/>
    </location>
</feature>
<dbReference type="InterPro" id="IPR015525">
    <property type="entry name" value="BRCA2"/>
</dbReference>
<dbReference type="STRING" id="742152.A0A2H3IW67"/>
<feature type="compositionally biased region" description="Low complexity" evidence="1">
    <location>
        <begin position="465"/>
        <end position="476"/>
    </location>
</feature>
<keyword evidence="4" id="KW-1185">Reference proteome</keyword>
<dbReference type="PANTHER" id="PTHR11289:SF0">
    <property type="entry name" value="BREAST CANCER TYPE 2 SUSCEPTIBILITY PROTEIN"/>
    <property type="match status" value="1"/>
</dbReference>
<organism evidence="3 4">
    <name type="scientific">Wolfiporia cocos (strain MD-104)</name>
    <name type="common">Brown rot fungus</name>
    <dbReference type="NCBI Taxonomy" id="742152"/>
    <lineage>
        <taxon>Eukaryota</taxon>
        <taxon>Fungi</taxon>
        <taxon>Dikarya</taxon>
        <taxon>Basidiomycota</taxon>
        <taxon>Agaricomycotina</taxon>
        <taxon>Agaricomycetes</taxon>
        <taxon>Polyporales</taxon>
        <taxon>Phaeolaceae</taxon>
        <taxon>Wolfiporia</taxon>
    </lineage>
</organism>
<dbReference type="SUPFAM" id="SSF81872">
    <property type="entry name" value="BRCA2 helical domain"/>
    <property type="match status" value="1"/>
</dbReference>
<dbReference type="OrthoDB" id="21095at2759"/>
<dbReference type="EMBL" id="KB467831">
    <property type="protein sequence ID" value="PCH34230.1"/>
    <property type="molecule type" value="Genomic_DNA"/>
</dbReference>
<feature type="region of interest" description="Disordered" evidence="1">
    <location>
        <begin position="42"/>
        <end position="156"/>
    </location>
</feature>
<proteinExistence type="predicted"/>
<dbReference type="InterPro" id="IPR015187">
    <property type="entry name" value="BRCA2_OB_1"/>
</dbReference>
<name>A0A2H3IW67_WOLCO</name>
<feature type="region of interest" description="Disordered" evidence="1">
    <location>
        <begin position="1"/>
        <end position="21"/>
    </location>
</feature>
<dbReference type="GO" id="GO:0000724">
    <property type="term" value="P:double-strand break repair via homologous recombination"/>
    <property type="evidence" value="ECO:0007669"/>
    <property type="project" value="InterPro"/>
</dbReference>
<accession>A0A2H3IW67</accession>
<evidence type="ECO:0000259" key="2">
    <source>
        <dbReference type="Pfam" id="PF09103"/>
    </source>
</evidence>
<dbReference type="OMA" id="ATRRWCW"/>
<feature type="compositionally biased region" description="Polar residues" evidence="1">
    <location>
        <begin position="125"/>
        <end position="137"/>
    </location>
</feature>
<dbReference type="Gene3D" id="2.40.50.140">
    <property type="entry name" value="Nucleic acid-binding proteins"/>
    <property type="match status" value="3"/>
</dbReference>
<dbReference type="PANTHER" id="PTHR11289">
    <property type="entry name" value="BREAST CANCER TYPE 2 SUSCEPTIBILITY PROTEIN BRCA2"/>
    <property type="match status" value="1"/>
</dbReference>